<evidence type="ECO:0000313" key="1">
    <source>
        <dbReference type="EMBL" id="RAL37769.1"/>
    </source>
</evidence>
<dbReference type="EMBL" id="NQVE01000215">
    <property type="protein sequence ID" value="RAL37769.1"/>
    <property type="molecule type" value="Genomic_DNA"/>
</dbReference>
<comment type="caution">
    <text evidence="1">The sequence shown here is derived from an EMBL/GenBank/DDBJ whole genome shotgun (WGS) entry which is preliminary data.</text>
</comment>
<protein>
    <submittedName>
        <fullName evidence="1">Uncharacterized protein</fullName>
    </submittedName>
</protein>
<keyword evidence="2" id="KW-1185">Reference proteome</keyword>
<evidence type="ECO:0000313" key="2">
    <source>
        <dbReference type="Proteomes" id="UP000249390"/>
    </source>
</evidence>
<name>A0A328D0A4_9ASTE</name>
<dbReference type="AlphaFoldDB" id="A0A328D0A4"/>
<organism evidence="1 2">
    <name type="scientific">Cuscuta australis</name>
    <dbReference type="NCBI Taxonomy" id="267555"/>
    <lineage>
        <taxon>Eukaryota</taxon>
        <taxon>Viridiplantae</taxon>
        <taxon>Streptophyta</taxon>
        <taxon>Embryophyta</taxon>
        <taxon>Tracheophyta</taxon>
        <taxon>Spermatophyta</taxon>
        <taxon>Magnoliopsida</taxon>
        <taxon>eudicotyledons</taxon>
        <taxon>Gunneridae</taxon>
        <taxon>Pentapetalae</taxon>
        <taxon>asterids</taxon>
        <taxon>lamiids</taxon>
        <taxon>Solanales</taxon>
        <taxon>Convolvulaceae</taxon>
        <taxon>Cuscuteae</taxon>
        <taxon>Cuscuta</taxon>
        <taxon>Cuscuta subgen. Grammica</taxon>
        <taxon>Cuscuta sect. Cleistogrammica</taxon>
    </lineage>
</organism>
<reference evidence="1 2" key="1">
    <citation type="submission" date="2018-06" db="EMBL/GenBank/DDBJ databases">
        <title>The Genome of Cuscuta australis (Dodder) Provides Insight into the Evolution of Plant Parasitism.</title>
        <authorList>
            <person name="Liu H."/>
        </authorList>
    </citation>
    <scope>NUCLEOTIDE SEQUENCE [LARGE SCALE GENOMIC DNA]</scope>
    <source>
        <strain evidence="2">cv. Yunnan</strain>
        <tissue evidence="1">Vines</tissue>
    </source>
</reference>
<proteinExistence type="predicted"/>
<sequence length="164" mass="18920">MKLKDVLRMREGENIRVQINELAQHVGAARKVLTRWTTMLVKQPNLCSPSVSNFCGVKKVSRLLLLRNVRDKFSFFNHHMVDKVLLALFSAKFRNQKHSLTCKLLKDATSLRAKLKQFLQGIGIEGVELATLVQEHKLCDAQQVEELDLLPMEAEFNEFPWLDF</sequence>
<accession>A0A328D0A4</accession>
<gene>
    <name evidence="1" type="ORF">DM860_000463</name>
</gene>
<dbReference type="Proteomes" id="UP000249390">
    <property type="component" value="Unassembled WGS sequence"/>
</dbReference>